<dbReference type="Pfam" id="PF00419">
    <property type="entry name" value="Fimbrial"/>
    <property type="match status" value="1"/>
</dbReference>
<evidence type="ECO:0000259" key="2">
    <source>
        <dbReference type="Pfam" id="PF00419"/>
    </source>
</evidence>
<dbReference type="SUPFAM" id="SSF49401">
    <property type="entry name" value="Bacterial adhesins"/>
    <property type="match status" value="1"/>
</dbReference>
<evidence type="ECO:0000313" key="4">
    <source>
        <dbReference type="Proteomes" id="UP000449944"/>
    </source>
</evidence>
<gene>
    <name evidence="3" type="ORF">GKR67_08185</name>
</gene>
<sequence length="177" mass="18567">MKKTILSTLIFSAMGTSAMDVDAGSGTVIFSGSIIEAPCSIAPGEENQEVPLGQVSNMILDNGDELSAQPFQIKLEGCNLKGDNQVAVTFKGTDAGKNTGYIQITGDTSGAAVKIMNASGSHIKINSSAKQNYVEGSNTLRFQASLIGVQQVDAQSKIIPVKPGKFQAMTNFTLAYN</sequence>
<evidence type="ECO:0000313" key="3">
    <source>
        <dbReference type="EMBL" id="MTC34592.1"/>
    </source>
</evidence>
<dbReference type="InterPro" id="IPR050263">
    <property type="entry name" value="Bact_Fimbrial_Adh_Pro"/>
</dbReference>
<proteinExistence type="predicted"/>
<dbReference type="Proteomes" id="UP000449944">
    <property type="component" value="Unassembled WGS sequence"/>
</dbReference>
<comment type="caution">
    <text evidence="3">The sequence shown here is derived from an EMBL/GenBank/DDBJ whole genome shotgun (WGS) entry which is preliminary data.</text>
</comment>
<keyword evidence="1" id="KW-0732">Signal</keyword>
<dbReference type="AlphaFoldDB" id="A0AAW9V9W0"/>
<dbReference type="GO" id="GO:0043709">
    <property type="term" value="P:cell adhesion involved in single-species biofilm formation"/>
    <property type="evidence" value="ECO:0007669"/>
    <property type="project" value="TreeGrafter"/>
</dbReference>
<organism evidence="3 4">
    <name type="scientific">Providencia alcalifaciens</name>
    <dbReference type="NCBI Taxonomy" id="126385"/>
    <lineage>
        <taxon>Bacteria</taxon>
        <taxon>Pseudomonadati</taxon>
        <taxon>Pseudomonadota</taxon>
        <taxon>Gammaproteobacteria</taxon>
        <taxon>Enterobacterales</taxon>
        <taxon>Morganellaceae</taxon>
        <taxon>Providencia</taxon>
    </lineage>
</organism>
<dbReference type="RefSeq" id="WP_006663491.1">
    <property type="nucleotide sequence ID" value="NZ_CP186333.1"/>
</dbReference>
<dbReference type="PANTHER" id="PTHR33420:SF26">
    <property type="entry name" value="FIMBRIAL SUBUNIT"/>
    <property type="match status" value="1"/>
</dbReference>
<dbReference type="Gene3D" id="2.60.40.1090">
    <property type="entry name" value="Fimbrial-type adhesion domain"/>
    <property type="match status" value="1"/>
</dbReference>
<dbReference type="InterPro" id="IPR036937">
    <property type="entry name" value="Adhesion_dom_fimbrial_sf"/>
</dbReference>
<dbReference type="GO" id="GO:0009289">
    <property type="term" value="C:pilus"/>
    <property type="evidence" value="ECO:0007669"/>
    <property type="project" value="InterPro"/>
</dbReference>
<feature type="signal peptide" evidence="1">
    <location>
        <begin position="1"/>
        <end position="18"/>
    </location>
</feature>
<accession>A0AAW9V9W0</accession>
<dbReference type="InterPro" id="IPR000259">
    <property type="entry name" value="Adhesion_dom_fimbrial"/>
</dbReference>
<dbReference type="PANTHER" id="PTHR33420">
    <property type="entry name" value="FIMBRIAL SUBUNIT ELFA-RELATED"/>
    <property type="match status" value="1"/>
</dbReference>
<dbReference type="EMBL" id="WLUB01000027">
    <property type="protein sequence ID" value="MTC34592.1"/>
    <property type="molecule type" value="Genomic_DNA"/>
</dbReference>
<dbReference type="InterPro" id="IPR008966">
    <property type="entry name" value="Adhesion_dom_sf"/>
</dbReference>
<protein>
    <submittedName>
        <fullName evidence="3">Fimbrial protein</fullName>
    </submittedName>
</protein>
<reference evidence="3 4" key="1">
    <citation type="submission" date="2019-10" db="EMBL/GenBank/DDBJ databases">
        <title>Comparative genomic analysis of Providencia.</title>
        <authorList>
            <person name="Yuan C."/>
            <person name="Wei Y."/>
            <person name="Yin Z."/>
        </authorList>
    </citation>
    <scope>NUCLEOTIDE SEQUENCE [LARGE SCALE GENOMIC DNA]</scope>
    <source>
        <strain evidence="4">wls1934</strain>
    </source>
</reference>
<feature type="chain" id="PRO_5043847054" evidence="1">
    <location>
        <begin position="19"/>
        <end position="177"/>
    </location>
</feature>
<feature type="domain" description="Fimbrial-type adhesion" evidence="2">
    <location>
        <begin position="29"/>
        <end position="176"/>
    </location>
</feature>
<evidence type="ECO:0000256" key="1">
    <source>
        <dbReference type="SAM" id="SignalP"/>
    </source>
</evidence>
<name>A0AAW9V9W0_9GAMM</name>